<dbReference type="SUPFAM" id="SSF51735">
    <property type="entry name" value="NAD(P)-binding Rossmann-fold domains"/>
    <property type="match status" value="1"/>
</dbReference>
<comment type="similarity">
    <text evidence="1">Belongs to the short-chain dehydrogenases/reductases (SDR) family.</text>
</comment>
<dbReference type="PANTHER" id="PTHR24320">
    <property type="entry name" value="RETINOL DEHYDROGENASE"/>
    <property type="match status" value="1"/>
</dbReference>
<dbReference type="AlphaFoldDB" id="A0A2S5BI38"/>
<sequence>MSHIAGVLAARHFSQKDVPSLVGRKYLITGGSNGIGLSAARTLYSHGAEVTIIGSQKSTTDAAVEYIRTGDLSVAPQENYAAGFKGLTGKWRDASADAGLESGEVHGEVCDFGDLNAVAELSKKLAKRFDGDRVDGVLLNAGIGINAFKLTKDGYEWVVPAAKHSHLTINCLAHLLMLSHLLPVLEKTEQAHPDADIRIVLQASELHRTTFGGPSEAFGGDKFRSVDEFKKDIGQQNLYARTKLGQLLIMKKLVQSYIKPTSKILVHSTHPGGVATGQTRQYNKAYGETVGGLIEAAVRPIMRSPDQGALSLVWAAVSPEARDNKYKNGTYFDDPAHEGGETSEANDQELIDNFWTNGLEVIKTVVGADGVGPFHA</sequence>
<evidence type="ECO:0000259" key="4">
    <source>
        <dbReference type="Pfam" id="PF08659"/>
    </source>
</evidence>
<evidence type="ECO:0000256" key="1">
    <source>
        <dbReference type="ARBA" id="ARBA00006484"/>
    </source>
</evidence>
<protein>
    <recommendedName>
        <fullName evidence="4">Ketoreductase (KR) domain-containing protein</fullName>
    </recommendedName>
</protein>
<evidence type="ECO:0000313" key="6">
    <source>
        <dbReference type="Proteomes" id="UP000237144"/>
    </source>
</evidence>
<dbReference type="Proteomes" id="UP000237144">
    <property type="component" value="Unassembled WGS sequence"/>
</dbReference>
<feature type="region of interest" description="Disordered" evidence="3">
    <location>
        <begin position="325"/>
        <end position="344"/>
    </location>
</feature>
<dbReference type="PRINTS" id="PR00081">
    <property type="entry name" value="GDHRDH"/>
</dbReference>
<evidence type="ECO:0000313" key="5">
    <source>
        <dbReference type="EMBL" id="POY76415.1"/>
    </source>
</evidence>
<reference evidence="5 6" key="1">
    <citation type="journal article" date="2018" name="Front. Microbiol.">
        <title>Prospects for Fungal Bioremediation of Acidic Radioactive Waste Sites: Characterization and Genome Sequence of Rhodotorula taiwanensis MD1149.</title>
        <authorList>
            <person name="Tkavc R."/>
            <person name="Matrosova V.Y."/>
            <person name="Grichenko O.E."/>
            <person name="Gostincar C."/>
            <person name="Volpe R.P."/>
            <person name="Klimenkova P."/>
            <person name="Gaidamakova E.K."/>
            <person name="Zhou C.E."/>
            <person name="Stewart B.J."/>
            <person name="Lyman M.G."/>
            <person name="Malfatti S.A."/>
            <person name="Rubinfeld B."/>
            <person name="Courtot M."/>
            <person name="Singh J."/>
            <person name="Dalgard C.L."/>
            <person name="Hamilton T."/>
            <person name="Frey K.G."/>
            <person name="Gunde-Cimerman N."/>
            <person name="Dugan L."/>
            <person name="Daly M.J."/>
        </authorList>
    </citation>
    <scope>NUCLEOTIDE SEQUENCE [LARGE SCALE GENOMIC DNA]</scope>
    <source>
        <strain evidence="5 6">MD1149</strain>
    </source>
</reference>
<dbReference type="InterPro" id="IPR002347">
    <property type="entry name" value="SDR_fam"/>
</dbReference>
<evidence type="ECO:0000256" key="3">
    <source>
        <dbReference type="SAM" id="MobiDB-lite"/>
    </source>
</evidence>
<evidence type="ECO:0000256" key="2">
    <source>
        <dbReference type="ARBA" id="ARBA00023002"/>
    </source>
</evidence>
<accession>A0A2S5BI38</accession>
<proteinExistence type="inferred from homology"/>
<dbReference type="InterPro" id="IPR013968">
    <property type="entry name" value="PKS_KR"/>
</dbReference>
<organism evidence="5 6">
    <name type="scientific">Rhodotorula taiwanensis</name>
    <dbReference type="NCBI Taxonomy" id="741276"/>
    <lineage>
        <taxon>Eukaryota</taxon>
        <taxon>Fungi</taxon>
        <taxon>Dikarya</taxon>
        <taxon>Basidiomycota</taxon>
        <taxon>Pucciniomycotina</taxon>
        <taxon>Microbotryomycetes</taxon>
        <taxon>Sporidiobolales</taxon>
        <taxon>Sporidiobolaceae</taxon>
        <taxon>Rhodotorula</taxon>
    </lineage>
</organism>
<dbReference type="PANTHER" id="PTHR24320:SF143">
    <property type="entry name" value="NAD(P)-BINDING PROTEIN"/>
    <property type="match status" value="1"/>
</dbReference>
<keyword evidence="6" id="KW-1185">Reference proteome</keyword>
<name>A0A2S5BI38_9BASI</name>
<dbReference type="STRING" id="741276.A0A2S5BI38"/>
<dbReference type="Pfam" id="PF08659">
    <property type="entry name" value="KR"/>
    <property type="match status" value="1"/>
</dbReference>
<dbReference type="Gene3D" id="3.40.50.720">
    <property type="entry name" value="NAD(P)-binding Rossmann-like Domain"/>
    <property type="match status" value="1"/>
</dbReference>
<keyword evidence="2" id="KW-0560">Oxidoreductase</keyword>
<dbReference type="OrthoDB" id="191139at2759"/>
<feature type="domain" description="Ketoreductase (KR)" evidence="4">
    <location>
        <begin position="26"/>
        <end position="146"/>
    </location>
</feature>
<comment type="caution">
    <text evidence="5">The sequence shown here is derived from an EMBL/GenBank/DDBJ whole genome shotgun (WGS) entry which is preliminary data.</text>
</comment>
<dbReference type="InterPro" id="IPR036291">
    <property type="entry name" value="NAD(P)-bd_dom_sf"/>
</dbReference>
<dbReference type="EMBL" id="PJQD01000005">
    <property type="protein sequence ID" value="POY76415.1"/>
    <property type="molecule type" value="Genomic_DNA"/>
</dbReference>
<dbReference type="GO" id="GO:0016491">
    <property type="term" value="F:oxidoreductase activity"/>
    <property type="evidence" value="ECO:0007669"/>
    <property type="project" value="UniProtKB-KW"/>
</dbReference>
<gene>
    <name evidence="5" type="ORF">BMF94_0613</name>
</gene>